<reference evidence="3" key="1">
    <citation type="submission" date="2023-08" db="EMBL/GenBank/DDBJ databases">
        <title>Black Yeasts Isolated from many extreme environments.</title>
        <authorList>
            <person name="Coleine C."/>
            <person name="Stajich J.E."/>
            <person name="Selbmann L."/>
        </authorList>
    </citation>
    <scope>NUCLEOTIDE SEQUENCE</scope>
    <source>
        <strain evidence="3">CCFEE 5401</strain>
    </source>
</reference>
<dbReference type="Proteomes" id="UP001310890">
    <property type="component" value="Unassembled WGS sequence"/>
</dbReference>
<evidence type="ECO:0000256" key="1">
    <source>
        <dbReference type="SAM" id="MobiDB-lite"/>
    </source>
</evidence>
<feature type="compositionally biased region" description="Basic and acidic residues" evidence="1">
    <location>
        <begin position="206"/>
        <end position="217"/>
    </location>
</feature>
<feature type="compositionally biased region" description="Basic and acidic residues" evidence="1">
    <location>
        <begin position="1"/>
        <end position="14"/>
    </location>
</feature>
<feature type="region of interest" description="Disordered" evidence="1">
    <location>
        <begin position="59"/>
        <end position="172"/>
    </location>
</feature>
<gene>
    <name evidence="3" type="ORF">LTR62_000883</name>
</gene>
<proteinExistence type="predicted"/>
<feature type="compositionally biased region" description="Polar residues" evidence="1">
    <location>
        <begin position="26"/>
        <end position="35"/>
    </location>
</feature>
<evidence type="ECO:0000256" key="2">
    <source>
        <dbReference type="SAM" id="Phobius"/>
    </source>
</evidence>
<name>A0AAN7TP72_9PEZI</name>
<feature type="region of interest" description="Disordered" evidence="1">
    <location>
        <begin position="1"/>
        <end position="43"/>
    </location>
</feature>
<comment type="caution">
    <text evidence="3">The sequence shown here is derived from an EMBL/GenBank/DDBJ whole genome shotgun (WGS) entry which is preliminary data.</text>
</comment>
<keyword evidence="2" id="KW-0472">Membrane</keyword>
<protein>
    <submittedName>
        <fullName evidence="3">Uncharacterized protein</fullName>
    </submittedName>
</protein>
<keyword evidence="2" id="KW-1133">Transmembrane helix</keyword>
<accession>A0AAN7TP72</accession>
<feature type="transmembrane region" description="Helical" evidence="2">
    <location>
        <begin position="644"/>
        <end position="668"/>
    </location>
</feature>
<evidence type="ECO:0000313" key="3">
    <source>
        <dbReference type="EMBL" id="KAK5115794.1"/>
    </source>
</evidence>
<feature type="region of interest" description="Disordered" evidence="1">
    <location>
        <begin position="184"/>
        <end position="249"/>
    </location>
</feature>
<dbReference type="EMBL" id="JAVRRL010000011">
    <property type="protein sequence ID" value="KAK5115794.1"/>
    <property type="molecule type" value="Genomic_DNA"/>
</dbReference>
<feature type="transmembrane region" description="Helical" evidence="2">
    <location>
        <begin position="602"/>
        <end position="623"/>
    </location>
</feature>
<organism evidence="3 4">
    <name type="scientific">Meristemomyces frigidus</name>
    <dbReference type="NCBI Taxonomy" id="1508187"/>
    <lineage>
        <taxon>Eukaryota</taxon>
        <taxon>Fungi</taxon>
        <taxon>Dikarya</taxon>
        <taxon>Ascomycota</taxon>
        <taxon>Pezizomycotina</taxon>
        <taxon>Dothideomycetes</taxon>
        <taxon>Dothideomycetidae</taxon>
        <taxon>Mycosphaerellales</taxon>
        <taxon>Teratosphaeriaceae</taxon>
        <taxon>Meristemomyces</taxon>
    </lineage>
</organism>
<feature type="compositionally biased region" description="Low complexity" evidence="1">
    <location>
        <begin position="162"/>
        <end position="172"/>
    </location>
</feature>
<feature type="compositionally biased region" description="Acidic residues" evidence="1">
    <location>
        <begin position="61"/>
        <end position="73"/>
    </location>
</feature>
<sequence>MDHHLKPSQEKFESVRLSSSPRRSPIVTQGITSPVRSIHPDMRGLDSIHSPADLGLRTIDFFDDPDDDDEDEGGHEHVLIPGGLGGGGDEGQDVILLDDEGRKGTARKKRRSAMANSSPLQASRCEPKRVSLPPLDSNDDDDNDHGGGAYARLAHNSAQDATSHFTSTPSTSFAGSVEELLSGNETETGLPLAGPTYPRRVARPSSGERERARERAQRSSSHIDPWEDRRRETSIPAPAPVHVPVQQPHKKTDHLLNAYAIAHEITLQALMRAGEEEEDEEGGALFDRSLQSFAPIHTTTEEYRGSSLLPTSLRFNDPRSPRYPIFGTPMPVPGSGSGAGRAGSMAKKPGSMSGGKKVQVVPPPIDTSGPRPSLPADLVRTPYPETTPRGSRRRDFGSPGGEAARTLPAAQERVLMLRIRRSNTNGRPRVTTLVIPVPDAFDTSRVVHSTSRTDIPSPSPSADFDDAAFFHHLRTSYKLLLGPLGLCTAKSLSRILVSGPATRRADAGYGWLAQPRSPRGLAHQGLSDTFSEEKILQHFCRPAMGRQRFAFVHWAHRLAGASSDLPDGEEVDIREGLEGELGQSGEQLEGLEFVLGWSVKRIVLVLGLVVGMNLVAMLLWIFLGRDSVGGQGASGGFRDAGDRVGSGVLVGICGLLVGLSGMAGWLGVSWVVV</sequence>
<evidence type="ECO:0000313" key="4">
    <source>
        <dbReference type="Proteomes" id="UP001310890"/>
    </source>
</evidence>
<feature type="region of interest" description="Disordered" evidence="1">
    <location>
        <begin position="324"/>
        <end position="405"/>
    </location>
</feature>
<feature type="compositionally biased region" description="Basic and acidic residues" evidence="1">
    <location>
        <begin position="224"/>
        <end position="233"/>
    </location>
</feature>
<dbReference type="AlphaFoldDB" id="A0AAN7TP72"/>
<keyword evidence="2" id="KW-0812">Transmembrane</keyword>